<keyword evidence="3" id="KW-1185">Reference proteome</keyword>
<feature type="non-terminal residue" evidence="2">
    <location>
        <position position="103"/>
    </location>
</feature>
<feature type="domain" description="Amidase" evidence="1">
    <location>
        <begin position="26"/>
        <end position="100"/>
    </location>
</feature>
<dbReference type="PANTHER" id="PTHR43372">
    <property type="entry name" value="FATTY-ACID AMIDE HYDROLASE"/>
    <property type="match status" value="1"/>
</dbReference>
<dbReference type="RefSeq" id="WP_250918002.1">
    <property type="nucleotide sequence ID" value="NZ_JAMQAW010000004.1"/>
</dbReference>
<dbReference type="InterPro" id="IPR036928">
    <property type="entry name" value="AS_sf"/>
</dbReference>
<gene>
    <name evidence="2" type="ORF">NBG84_04815</name>
</gene>
<organism evidence="2 3">
    <name type="scientific">Streptomyces albipurpureus</name>
    <dbReference type="NCBI Taxonomy" id="2897419"/>
    <lineage>
        <taxon>Bacteria</taxon>
        <taxon>Bacillati</taxon>
        <taxon>Actinomycetota</taxon>
        <taxon>Actinomycetes</taxon>
        <taxon>Kitasatosporales</taxon>
        <taxon>Streptomycetaceae</taxon>
        <taxon>Streptomyces</taxon>
    </lineage>
</organism>
<evidence type="ECO:0000313" key="3">
    <source>
        <dbReference type="Proteomes" id="UP001431429"/>
    </source>
</evidence>
<dbReference type="PANTHER" id="PTHR43372:SF4">
    <property type="entry name" value="FATTY-ACID AMIDE HYDROLASE 2"/>
    <property type="match status" value="1"/>
</dbReference>
<comment type="caution">
    <text evidence="2">The sequence shown here is derived from an EMBL/GenBank/DDBJ whole genome shotgun (WGS) entry which is preliminary data.</text>
</comment>
<reference evidence="2" key="1">
    <citation type="submission" date="2022-06" db="EMBL/GenBank/DDBJ databases">
        <title>Genome public.</title>
        <authorList>
            <person name="Sun Q."/>
        </authorList>
    </citation>
    <scope>NUCLEOTIDE SEQUENCE</scope>
    <source>
        <strain evidence="2">CWNU-1</strain>
    </source>
</reference>
<proteinExistence type="predicted"/>
<name>A0ABT0UHI6_9ACTN</name>
<dbReference type="Pfam" id="PF01425">
    <property type="entry name" value="Amidase"/>
    <property type="match status" value="1"/>
</dbReference>
<dbReference type="Gene3D" id="3.90.1300.10">
    <property type="entry name" value="Amidase signature (AS) domain"/>
    <property type="match status" value="1"/>
</dbReference>
<evidence type="ECO:0000259" key="1">
    <source>
        <dbReference type="Pfam" id="PF01425"/>
    </source>
</evidence>
<dbReference type="InterPro" id="IPR023631">
    <property type="entry name" value="Amidase_dom"/>
</dbReference>
<dbReference type="EMBL" id="JAMQAW010000004">
    <property type="protein sequence ID" value="MCM2387636.1"/>
    <property type="molecule type" value="Genomic_DNA"/>
</dbReference>
<dbReference type="Proteomes" id="UP001431429">
    <property type="component" value="Unassembled WGS sequence"/>
</dbReference>
<dbReference type="SUPFAM" id="SSF75304">
    <property type="entry name" value="Amidase signature (AS) enzymes"/>
    <property type="match status" value="1"/>
</dbReference>
<dbReference type="InterPro" id="IPR052739">
    <property type="entry name" value="FAAH2"/>
</dbReference>
<accession>A0ABT0UHI6</accession>
<protein>
    <submittedName>
        <fullName evidence="2">Amidase family protein</fullName>
    </submittedName>
</protein>
<evidence type="ECO:0000313" key="2">
    <source>
        <dbReference type="EMBL" id="MCM2387636.1"/>
    </source>
</evidence>
<sequence length="103" mass="11063">MRDALWKMTAAAQAEAVRGAEVSAAELVDSHLDRIAEVNPRVNAVTQLLAERAREAAAQMDRRRAAGDMLGPLAGVPFTVKESTAIEGVPTTFGTERFRDLVA</sequence>